<evidence type="ECO:0000313" key="3">
    <source>
        <dbReference type="Proteomes" id="UP000003175"/>
    </source>
</evidence>
<gene>
    <name evidence="2" type="ORF">HMPREF9432_01592</name>
</gene>
<comment type="caution">
    <text evidence="2">The sequence shown here is derived from an EMBL/GenBank/DDBJ whole genome shotgun (WGS) entry which is preliminary data.</text>
</comment>
<dbReference type="Pfam" id="PF00550">
    <property type="entry name" value="PP-binding"/>
    <property type="match status" value="1"/>
</dbReference>
<keyword evidence="3" id="KW-1185">Reference proteome</keyword>
<protein>
    <recommendedName>
        <fullName evidence="1">Carrier domain-containing protein</fullName>
    </recommendedName>
</protein>
<dbReference type="SUPFAM" id="SSF47336">
    <property type="entry name" value="ACP-like"/>
    <property type="match status" value="1"/>
</dbReference>
<evidence type="ECO:0000259" key="1">
    <source>
        <dbReference type="PROSITE" id="PS50075"/>
    </source>
</evidence>
<name>A0ABN0DNN4_9FIRM</name>
<dbReference type="PROSITE" id="PS50075">
    <property type="entry name" value="CARRIER"/>
    <property type="match status" value="1"/>
</dbReference>
<organism evidence="2 3">
    <name type="scientific">Selenomonas noxia F0398</name>
    <dbReference type="NCBI Taxonomy" id="702437"/>
    <lineage>
        <taxon>Bacteria</taxon>
        <taxon>Bacillati</taxon>
        <taxon>Bacillota</taxon>
        <taxon>Negativicutes</taxon>
        <taxon>Selenomonadales</taxon>
        <taxon>Selenomonadaceae</taxon>
        <taxon>Selenomonas</taxon>
    </lineage>
</organism>
<dbReference type="InterPro" id="IPR036736">
    <property type="entry name" value="ACP-like_sf"/>
</dbReference>
<dbReference type="InterPro" id="IPR009081">
    <property type="entry name" value="PP-bd_ACP"/>
</dbReference>
<dbReference type="RefSeq" id="WP_006696812.1">
    <property type="nucleotide sequence ID" value="NZ_JH376860.1"/>
</dbReference>
<dbReference type="Gene3D" id="1.10.1200.10">
    <property type="entry name" value="ACP-like"/>
    <property type="match status" value="1"/>
</dbReference>
<proteinExistence type="predicted"/>
<reference evidence="2 3" key="1">
    <citation type="submission" date="2011-08" db="EMBL/GenBank/DDBJ databases">
        <title>The Genome Sequence of Selenomonas noxia F0398.</title>
        <authorList>
            <consortium name="The Broad Institute Genome Sequencing Platform"/>
            <person name="Earl A."/>
            <person name="Ward D."/>
            <person name="Feldgarden M."/>
            <person name="Gevers D."/>
            <person name="Izard J."/>
            <person name="Ganesan A."/>
            <person name="Blanton J.M."/>
            <person name="Baranova O.V."/>
            <person name="Tanner A.C."/>
            <person name="Dewhirst F.E."/>
            <person name="Young S.K."/>
            <person name="Zeng Q."/>
            <person name="Gargeya S."/>
            <person name="Fitzgerald M."/>
            <person name="Haas B."/>
            <person name="Abouelleil A."/>
            <person name="Alvarado L."/>
            <person name="Arachchi H.M."/>
            <person name="Berlin A."/>
            <person name="Brown A."/>
            <person name="Chapman S.B."/>
            <person name="Chen Z."/>
            <person name="Dunbar C."/>
            <person name="Freedman E."/>
            <person name="Gearin G."/>
            <person name="Gellesch M."/>
            <person name="Goldberg J."/>
            <person name="Griggs A."/>
            <person name="Gujja S."/>
            <person name="Heiman D."/>
            <person name="Howarth C."/>
            <person name="Larson L."/>
            <person name="Lui A."/>
            <person name="MacDonald P.J.P."/>
            <person name="Montmayeur A."/>
            <person name="Murphy C."/>
            <person name="Neiman D."/>
            <person name="Pearson M."/>
            <person name="Priest M."/>
            <person name="Roberts A."/>
            <person name="Saif S."/>
            <person name="Shea T."/>
            <person name="Shenoy N."/>
            <person name="Sisk P."/>
            <person name="Stolte C."/>
            <person name="Sykes S."/>
            <person name="Wortman J."/>
            <person name="Nusbaum C."/>
            <person name="Birren B."/>
        </authorList>
    </citation>
    <scope>NUCLEOTIDE SEQUENCE [LARGE SCALE GENOMIC DNA]</scope>
    <source>
        <strain evidence="2 3">F0398</strain>
    </source>
</reference>
<accession>A0ABN0DNN4</accession>
<feature type="domain" description="Carrier" evidence="1">
    <location>
        <begin position="1"/>
        <end position="75"/>
    </location>
</feature>
<dbReference type="EMBL" id="ADGH01000016">
    <property type="protein sequence ID" value="EHG23918.1"/>
    <property type="molecule type" value="Genomic_DNA"/>
</dbReference>
<evidence type="ECO:0000313" key="2">
    <source>
        <dbReference type="EMBL" id="EHG23918.1"/>
    </source>
</evidence>
<dbReference type="Proteomes" id="UP000003175">
    <property type="component" value="Unassembled WGS sequence"/>
</dbReference>
<sequence length="79" mass="8608">MNTKEKVVKVLQAVNSDIKNDDTDLLASGLLDSFDIVNLVSQLEEVFTAEIEPADIVPENFRTVAAIVALMERSTSVEG</sequence>